<dbReference type="WBParaSite" id="BTMF_0001359101-mRNA-1">
    <property type="protein sequence ID" value="BTMF_0001359101-mRNA-1"/>
    <property type="gene ID" value="BTMF_0001359101"/>
</dbReference>
<organism evidence="1">
    <name type="scientific">Brugia timori</name>
    <dbReference type="NCBI Taxonomy" id="42155"/>
    <lineage>
        <taxon>Eukaryota</taxon>
        <taxon>Metazoa</taxon>
        <taxon>Ecdysozoa</taxon>
        <taxon>Nematoda</taxon>
        <taxon>Chromadorea</taxon>
        <taxon>Rhabditida</taxon>
        <taxon>Spirurina</taxon>
        <taxon>Spiruromorpha</taxon>
        <taxon>Filarioidea</taxon>
        <taxon>Onchocercidae</taxon>
        <taxon>Brugia</taxon>
    </lineage>
</organism>
<protein>
    <submittedName>
        <fullName evidence="1">HEPN_LA2681 domain-containing protein</fullName>
    </submittedName>
</protein>
<dbReference type="AlphaFoldDB" id="A0A0R3R0Q4"/>
<sequence length="46" mass="5475">LTKLRDDELHHYDVGVENDGLKASTYLLMLYIYNLPKFCVLKKKLY</sequence>
<proteinExistence type="predicted"/>
<reference evidence="1" key="1">
    <citation type="submission" date="2017-02" db="UniProtKB">
        <authorList>
            <consortium name="WormBaseParasite"/>
        </authorList>
    </citation>
    <scope>IDENTIFICATION</scope>
</reference>
<accession>A0A0R3R0Q4</accession>
<evidence type="ECO:0000313" key="1">
    <source>
        <dbReference type="WBParaSite" id="BTMF_0001359101-mRNA-1"/>
    </source>
</evidence>
<name>A0A0R3R0Q4_9BILA</name>